<dbReference type="PRINTS" id="PR00032">
    <property type="entry name" value="HTHARAC"/>
</dbReference>
<keyword evidence="9" id="KW-1185">Reference proteome</keyword>
<dbReference type="AlphaFoldDB" id="A0A974NH70"/>
<dbReference type="GO" id="GO:0009893">
    <property type="term" value="P:positive regulation of metabolic process"/>
    <property type="evidence" value="ECO:0007669"/>
    <property type="project" value="UniProtKB-ARBA"/>
</dbReference>
<dbReference type="PROSITE" id="PS01124">
    <property type="entry name" value="HTH_ARAC_FAMILY_2"/>
    <property type="match status" value="1"/>
</dbReference>
<dbReference type="Gene3D" id="1.10.10.60">
    <property type="entry name" value="Homeodomain-like"/>
    <property type="match status" value="2"/>
</dbReference>
<accession>A0A974NH70</accession>
<dbReference type="GO" id="GO:0043565">
    <property type="term" value="F:sequence-specific DNA binding"/>
    <property type="evidence" value="ECO:0007669"/>
    <property type="project" value="InterPro"/>
</dbReference>
<keyword evidence="3" id="KW-0238">DNA-binding</keyword>
<name>A0A974NH70_9GAMM</name>
<comment type="function">
    <text evidence="6">Regulatory protein of the TOL plasmid xyl operons. XylS activates the xylXYZLTEGFJQKIH operon required for the degradation of toluene, m-xylene and p-xylene.</text>
</comment>
<gene>
    <name evidence="8" type="ORF">JHT90_04555</name>
</gene>
<dbReference type="InterPro" id="IPR018062">
    <property type="entry name" value="HTH_AraC-typ_CS"/>
</dbReference>
<dbReference type="EMBL" id="CP067393">
    <property type="protein sequence ID" value="QQP86515.1"/>
    <property type="molecule type" value="Genomic_DNA"/>
</dbReference>
<dbReference type="InterPro" id="IPR003313">
    <property type="entry name" value="AraC-bd"/>
</dbReference>
<dbReference type="SUPFAM" id="SSF51215">
    <property type="entry name" value="Regulatory protein AraC"/>
    <property type="match status" value="1"/>
</dbReference>
<dbReference type="SUPFAM" id="SSF46689">
    <property type="entry name" value="Homeodomain-like"/>
    <property type="match status" value="2"/>
</dbReference>
<dbReference type="Pfam" id="PF12833">
    <property type="entry name" value="HTH_18"/>
    <property type="match status" value="1"/>
</dbReference>
<evidence type="ECO:0000256" key="5">
    <source>
        <dbReference type="ARBA" id="ARBA00023163"/>
    </source>
</evidence>
<dbReference type="GO" id="GO:0005737">
    <property type="term" value="C:cytoplasm"/>
    <property type="evidence" value="ECO:0007669"/>
    <property type="project" value="UniProtKB-SubCell"/>
</dbReference>
<dbReference type="Proteomes" id="UP000595278">
    <property type="component" value="Chromosome"/>
</dbReference>
<organism evidence="8 9">
    <name type="scientific">Entomomonas asaccharolytica</name>
    <dbReference type="NCBI Taxonomy" id="2785331"/>
    <lineage>
        <taxon>Bacteria</taxon>
        <taxon>Pseudomonadati</taxon>
        <taxon>Pseudomonadota</taxon>
        <taxon>Gammaproteobacteria</taxon>
        <taxon>Pseudomonadales</taxon>
        <taxon>Pseudomonadaceae</taxon>
        <taxon>Entomomonas</taxon>
    </lineage>
</organism>
<feature type="domain" description="HTH araC/xylS-type" evidence="7">
    <location>
        <begin position="181"/>
        <end position="277"/>
    </location>
</feature>
<dbReference type="GO" id="GO:0003700">
    <property type="term" value="F:DNA-binding transcription factor activity"/>
    <property type="evidence" value="ECO:0007669"/>
    <property type="project" value="InterPro"/>
</dbReference>
<evidence type="ECO:0000256" key="1">
    <source>
        <dbReference type="ARBA" id="ARBA00004496"/>
    </source>
</evidence>
<dbReference type="PANTHER" id="PTHR46796">
    <property type="entry name" value="HTH-TYPE TRANSCRIPTIONAL ACTIVATOR RHAS-RELATED"/>
    <property type="match status" value="1"/>
</dbReference>
<dbReference type="Pfam" id="PF02311">
    <property type="entry name" value="AraC_binding"/>
    <property type="match status" value="1"/>
</dbReference>
<dbReference type="InterPro" id="IPR018060">
    <property type="entry name" value="HTH_AraC"/>
</dbReference>
<proteinExistence type="predicted"/>
<dbReference type="RefSeq" id="WP_201094667.1">
    <property type="nucleotide sequence ID" value="NZ_CP067393.1"/>
</dbReference>
<dbReference type="InterPro" id="IPR037923">
    <property type="entry name" value="HTH-like"/>
</dbReference>
<evidence type="ECO:0000256" key="2">
    <source>
        <dbReference type="ARBA" id="ARBA00023015"/>
    </source>
</evidence>
<dbReference type="PROSITE" id="PS00041">
    <property type="entry name" value="HTH_ARAC_FAMILY_1"/>
    <property type="match status" value="1"/>
</dbReference>
<dbReference type="InterPro" id="IPR020449">
    <property type="entry name" value="Tscrpt_reg_AraC-type_HTH"/>
</dbReference>
<dbReference type="InterPro" id="IPR009057">
    <property type="entry name" value="Homeodomain-like_sf"/>
</dbReference>
<dbReference type="InterPro" id="IPR050204">
    <property type="entry name" value="AraC_XylS_family_regulators"/>
</dbReference>
<keyword evidence="4" id="KW-0010">Activator</keyword>
<dbReference type="PANTHER" id="PTHR46796:SF2">
    <property type="entry name" value="TRANSCRIPTIONAL REGULATORY PROTEIN"/>
    <property type="match status" value="1"/>
</dbReference>
<keyword evidence="5" id="KW-0804">Transcription</keyword>
<evidence type="ECO:0000256" key="3">
    <source>
        <dbReference type="ARBA" id="ARBA00023125"/>
    </source>
</evidence>
<evidence type="ECO:0000256" key="6">
    <source>
        <dbReference type="ARBA" id="ARBA00037345"/>
    </source>
</evidence>
<keyword evidence="2" id="KW-0805">Transcription regulation</keyword>
<evidence type="ECO:0000313" key="9">
    <source>
        <dbReference type="Proteomes" id="UP000595278"/>
    </source>
</evidence>
<dbReference type="KEGG" id="eaz:JHT90_04555"/>
<comment type="subcellular location">
    <subcellularLocation>
        <location evidence="1">Cytoplasm</location>
    </subcellularLocation>
</comment>
<protein>
    <submittedName>
        <fullName evidence="8">AraC family transcriptional regulator</fullName>
    </submittedName>
</protein>
<sequence length="277" mass="31564">MQVTALHTSNPIIFWRHSALPFLEVRAVADGRKACYQPHIHNTFSIGAITAGTSSYFDGTTNHQTRLGTVVLINPDTVHACNPINNQPWSYLMYYVDVVWLTQLQQELGINEGHFYPFPKTITHNTAIYQGLTALYTTLSNSEHEILYKQLAAINFFSLLQQQITPVAITDKLPLPHDKLQQVAEYISAHCTESIQLDTLCEQVKLSPYYLIRSFKKYYGITPHDYLINRRIQYGQHLLRQGSNIIDAAMASGFSDQAHFQRTFKKLLSATPKQYQA</sequence>
<evidence type="ECO:0000313" key="8">
    <source>
        <dbReference type="EMBL" id="QQP86515.1"/>
    </source>
</evidence>
<reference evidence="8 9" key="1">
    <citation type="submission" date="2021-01" db="EMBL/GenBank/DDBJ databases">
        <title>Entomomonas sp. F2A isolated from a house cricket (Acheta domesticus).</title>
        <authorList>
            <person name="Spergser J."/>
            <person name="Busse H.-J."/>
        </authorList>
    </citation>
    <scope>NUCLEOTIDE SEQUENCE [LARGE SCALE GENOMIC DNA]</scope>
    <source>
        <strain evidence="8 9">F2A</strain>
    </source>
</reference>
<dbReference type="SMART" id="SM00342">
    <property type="entry name" value="HTH_ARAC"/>
    <property type="match status" value="1"/>
</dbReference>
<evidence type="ECO:0000259" key="7">
    <source>
        <dbReference type="PROSITE" id="PS01124"/>
    </source>
</evidence>
<evidence type="ECO:0000256" key="4">
    <source>
        <dbReference type="ARBA" id="ARBA00023159"/>
    </source>
</evidence>